<dbReference type="SFLD" id="SFLDG01129">
    <property type="entry name" value="C1.5:_HAD__Beta-PGM__Phosphata"/>
    <property type="match status" value="1"/>
</dbReference>
<dbReference type="InterPro" id="IPR036412">
    <property type="entry name" value="HAD-like_sf"/>
</dbReference>
<dbReference type="AlphaFoldDB" id="A0A0C9P100"/>
<evidence type="ECO:0000256" key="5">
    <source>
        <dbReference type="ARBA" id="ARBA00023277"/>
    </source>
</evidence>
<dbReference type="Pfam" id="PF13419">
    <property type="entry name" value="HAD_2"/>
    <property type="match status" value="1"/>
</dbReference>
<evidence type="ECO:0000256" key="3">
    <source>
        <dbReference type="ARBA" id="ARBA00022723"/>
    </source>
</evidence>
<dbReference type="InterPro" id="IPR041492">
    <property type="entry name" value="HAD_2"/>
</dbReference>
<dbReference type="PANTHER" id="PTHR46193">
    <property type="entry name" value="6-PHOSPHOGLUCONATE PHOSPHATASE"/>
    <property type="match status" value="1"/>
</dbReference>
<dbReference type="Proteomes" id="UP000032552">
    <property type="component" value="Unassembled WGS sequence"/>
</dbReference>
<dbReference type="PANTHER" id="PTHR46193:SF18">
    <property type="entry name" value="HEXITOL PHOSPHATASE B"/>
    <property type="match status" value="1"/>
</dbReference>
<dbReference type="InterPro" id="IPR051600">
    <property type="entry name" value="Beta-PGM-like"/>
</dbReference>
<reference evidence="7" key="1">
    <citation type="submission" date="2014-05" db="EMBL/GenBank/DDBJ databases">
        <title>Whole genome sequencing of Lactobacillus casei NRIC0644.</title>
        <authorList>
            <person name="Atarashi H."/>
            <person name="Yoshida Y."/>
            <person name="Fujimura S."/>
            <person name="Tanaka N."/>
            <person name="Shiwa Y."/>
            <person name="Yoshikawa H."/>
            <person name="Okada S."/>
            <person name="Nakagawa J."/>
        </authorList>
    </citation>
    <scope>NUCLEOTIDE SEQUENCE [LARGE SCALE GENOMIC DNA]</scope>
    <source>
        <strain evidence="7">NRIC0644</strain>
    </source>
</reference>
<keyword evidence="5" id="KW-0119">Carbohydrate metabolism</keyword>
<comment type="caution">
    <text evidence="6">The sequence shown here is derived from an EMBL/GenBank/DDBJ whole genome shotgun (WGS) entry which is preliminary data.</text>
</comment>
<evidence type="ECO:0000313" key="7">
    <source>
        <dbReference type="Proteomes" id="UP000032552"/>
    </source>
</evidence>
<dbReference type="GO" id="GO:0046872">
    <property type="term" value="F:metal ion binding"/>
    <property type="evidence" value="ECO:0007669"/>
    <property type="project" value="UniProtKB-KW"/>
</dbReference>
<organism evidence="6 7">
    <name type="scientific">Lacticaseibacillus paracasei NRIC 0644</name>
    <dbReference type="NCBI Taxonomy" id="1435038"/>
    <lineage>
        <taxon>Bacteria</taxon>
        <taxon>Bacillati</taxon>
        <taxon>Bacillota</taxon>
        <taxon>Bacilli</taxon>
        <taxon>Lactobacillales</taxon>
        <taxon>Lactobacillaceae</taxon>
        <taxon>Lacticaseibacillus</taxon>
    </lineage>
</organism>
<dbReference type="InterPro" id="IPR006439">
    <property type="entry name" value="HAD-SF_hydro_IA"/>
</dbReference>
<keyword evidence="6" id="KW-0378">Hydrolase</keyword>
<dbReference type="RefSeq" id="WP_016369893.1">
    <property type="nucleotide sequence ID" value="NZ_BAYM01000390.1"/>
</dbReference>
<dbReference type="InterPro" id="IPR023214">
    <property type="entry name" value="HAD_sf"/>
</dbReference>
<dbReference type="Gene3D" id="1.10.150.240">
    <property type="entry name" value="Putative phosphatase, domain 2"/>
    <property type="match status" value="1"/>
</dbReference>
<dbReference type="SFLD" id="SFLDS00003">
    <property type="entry name" value="Haloacid_Dehalogenase"/>
    <property type="match status" value="1"/>
</dbReference>
<dbReference type="SFLD" id="SFLDG01135">
    <property type="entry name" value="C1.5.6:_HAD__Beta-PGM__Phospha"/>
    <property type="match status" value="1"/>
</dbReference>
<evidence type="ECO:0000256" key="1">
    <source>
        <dbReference type="ARBA" id="ARBA00001946"/>
    </source>
</evidence>
<evidence type="ECO:0000256" key="4">
    <source>
        <dbReference type="ARBA" id="ARBA00022842"/>
    </source>
</evidence>
<evidence type="ECO:0000256" key="2">
    <source>
        <dbReference type="ARBA" id="ARBA00006171"/>
    </source>
</evidence>
<dbReference type="NCBIfam" id="TIGR01509">
    <property type="entry name" value="HAD-SF-IA-v3"/>
    <property type="match status" value="1"/>
</dbReference>
<protein>
    <submittedName>
        <fullName evidence="6">HAD-superfamily hydrolase, subfamily IA, variant3</fullName>
    </submittedName>
</protein>
<proteinExistence type="inferred from homology"/>
<evidence type="ECO:0000313" key="6">
    <source>
        <dbReference type="EMBL" id="GAN38045.1"/>
    </source>
</evidence>
<keyword evidence="3" id="KW-0479">Metal-binding</keyword>
<accession>A0A0C9P100</accession>
<keyword evidence="4" id="KW-0460">Magnesium</keyword>
<comment type="cofactor">
    <cofactor evidence="1">
        <name>Mg(2+)</name>
        <dbReference type="ChEBI" id="CHEBI:18420"/>
    </cofactor>
</comment>
<dbReference type="GO" id="GO:0016787">
    <property type="term" value="F:hydrolase activity"/>
    <property type="evidence" value="ECO:0007669"/>
    <property type="project" value="UniProtKB-KW"/>
</dbReference>
<gene>
    <name evidence="6" type="ORF">LC0644_2634</name>
</gene>
<dbReference type="Gene3D" id="3.40.50.1000">
    <property type="entry name" value="HAD superfamily/HAD-like"/>
    <property type="match status" value="1"/>
</dbReference>
<dbReference type="SUPFAM" id="SSF56784">
    <property type="entry name" value="HAD-like"/>
    <property type="match status" value="1"/>
</dbReference>
<comment type="similarity">
    <text evidence="2">Belongs to the HAD-like hydrolase superfamily. CbbY/CbbZ/Gph/YieH family.</text>
</comment>
<dbReference type="EMBL" id="BAYM01000390">
    <property type="protein sequence ID" value="GAN38045.1"/>
    <property type="molecule type" value="Genomic_DNA"/>
</dbReference>
<dbReference type="InterPro" id="IPR023198">
    <property type="entry name" value="PGP-like_dom2"/>
</dbReference>
<sequence length="220" mass="24787">MRCILFDMDGTLINSEAKYYAIWDQLLADNGYHLTVDFYRHILGMPMSGIQQTFTDHYGTGFPFDTLFAAFLKRRTALVQHGNFELIPGTRAFLKACGHHQISCGLVTSSYREETQAILEKLDLASYFQFALFGNETQHGKPDPEIYLQAIAKSGFPPDEVVAFEDSKNGILSAKNAGLAVYRIENPIPIDADILDLVTASFSNYDEALEFFHLNKEKLQ</sequence>
<name>A0A0C9P100_LACPA</name>